<reference evidence="2 3" key="1">
    <citation type="journal article" date="2015" name="Proc. Natl. Acad. Sci. U.S.A.">
        <title>The resurrection genome of Boea hygrometrica: A blueprint for survival of dehydration.</title>
        <authorList>
            <person name="Xiao L."/>
            <person name="Yang G."/>
            <person name="Zhang L."/>
            <person name="Yang X."/>
            <person name="Zhao S."/>
            <person name="Ji Z."/>
            <person name="Zhou Q."/>
            <person name="Hu M."/>
            <person name="Wang Y."/>
            <person name="Chen M."/>
            <person name="Xu Y."/>
            <person name="Jin H."/>
            <person name="Xiao X."/>
            <person name="Hu G."/>
            <person name="Bao F."/>
            <person name="Hu Y."/>
            <person name="Wan P."/>
            <person name="Li L."/>
            <person name="Deng X."/>
            <person name="Kuang T."/>
            <person name="Xiang C."/>
            <person name="Zhu J.K."/>
            <person name="Oliver M.J."/>
            <person name="He Y."/>
        </authorList>
    </citation>
    <scope>NUCLEOTIDE SEQUENCE [LARGE SCALE GENOMIC DNA]</scope>
    <source>
        <strain evidence="3">cv. XS01</strain>
    </source>
</reference>
<evidence type="ECO:0000256" key="1">
    <source>
        <dbReference type="SAM" id="MobiDB-lite"/>
    </source>
</evidence>
<feature type="region of interest" description="Disordered" evidence="1">
    <location>
        <begin position="147"/>
        <end position="175"/>
    </location>
</feature>
<protein>
    <submittedName>
        <fullName evidence="2">Alpha-L-fucosidase 1</fullName>
    </submittedName>
</protein>
<gene>
    <name evidence="2" type="ORF">F511_27653</name>
</gene>
<feature type="compositionally biased region" description="Polar residues" evidence="1">
    <location>
        <begin position="161"/>
        <end position="175"/>
    </location>
</feature>
<feature type="region of interest" description="Disordered" evidence="1">
    <location>
        <begin position="265"/>
        <end position="296"/>
    </location>
</feature>
<dbReference type="AlphaFoldDB" id="A0A2Z7AEE7"/>
<sequence length="296" mass="33821">MQHAILQVMKCMMLSKESVIKANDSAGKSQLSLKHHAQPISRWKSSVRNFWVRRPSQLDGLQIMQNAAPVACSNLLLTLKSSDGKCLQARICQYIYKSAFTKAHLAYSSHLCSLTQLLKIHRAISNSKSRFKTLRKAYPKAQTVRNNCRPEIREDDKQDEPSATNLASNNGGNRRQSTGERFLFLTSMRSKYWYKDLEGAIGHRGIPSPTGSVTSTKTIPQHSVGIWIRRWNALFKIVLTSELYWLEVDHHDLKRYLGGGWKPDRKTSSWGRTSQGQGQNTLRREPRHLNPEDMFI</sequence>
<evidence type="ECO:0000313" key="3">
    <source>
        <dbReference type="Proteomes" id="UP000250235"/>
    </source>
</evidence>
<feature type="compositionally biased region" description="Basic and acidic residues" evidence="1">
    <location>
        <begin position="282"/>
        <end position="296"/>
    </location>
</feature>
<organism evidence="2 3">
    <name type="scientific">Dorcoceras hygrometricum</name>
    <dbReference type="NCBI Taxonomy" id="472368"/>
    <lineage>
        <taxon>Eukaryota</taxon>
        <taxon>Viridiplantae</taxon>
        <taxon>Streptophyta</taxon>
        <taxon>Embryophyta</taxon>
        <taxon>Tracheophyta</taxon>
        <taxon>Spermatophyta</taxon>
        <taxon>Magnoliopsida</taxon>
        <taxon>eudicotyledons</taxon>
        <taxon>Gunneridae</taxon>
        <taxon>Pentapetalae</taxon>
        <taxon>asterids</taxon>
        <taxon>lamiids</taxon>
        <taxon>Lamiales</taxon>
        <taxon>Gesneriaceae</taxon>
        <taxon>Didymocarpoideae</taxon>
        <taxon>Trichosporeae</taxon>
        <taxon>Loxocarpinae</taxon>
        <taxon>Dorcoceras</taxon>
    </lineage>
</organism>
<name>A0A2Z7AEE7_9LAMI</name>
<dbReference type="Proteomes" id="UP000250235">
    <property type="component" value="Unassembled WGS sequence"/>
</dbReference>
<dbReference type="EMBL" id="KV016238">
    <property type="protein sequence ID" value="KZV19978.1"/>
    <property type="molecule type" value="Genomic_DNA"/>
</dbReference>
<evidence type="ECO:0000313" key="2">
    <source>
        <dbReference type="EMBL" id="KZV19978.1"/>
    </source>
</evidence>
<keyword evidence="3" id="KW-1185">Reference proteome</keyword>
<accession>A0A2Z7AEE7</accession>
<proteinExistence type="predicted"/>
<feature type="compositionally biased region" description="Polar residues" evidence="1">
    <location>
        <begin position="268"/>
        <end position="281"/>
    </location>
</feature>
<feature type="compositionally biased region" description="Basic and acidic residues" evidence="1">
    <location>
        <begin position="148"/>
        <end position="160"/>
    </location>
</feature>